<feature type="transmembrane region" description="Helical" evidence="1">
    <location>
        <begin position="58"/>
        <end position="79"/>
    </location>
</feature>
<comment type="caution">
    <text evidence="2">The sequence shown here is derived from an EMBL/GenBank/DDBJ whole genome shotgun (WGS) entry which is preliminary data.</text>
</comment>
<keyword evidence="1" id="KW-0812">Transmembrane</keyword>
<keyword evidence="1" id="KW-0472">Membrane</keyword>
<dbReference type="RefSeq" id="WP_121939299.1">
    <property type="nucleotide sequence ID" value="NZ_REFR01000012.1"/>
</dbReference>
<evidence type="ECO:0000256" key="1">
    <source>
        <dbReference type="SAM" id="Phobius"/>
    </source>
</evidence>
<name>A0A3M0CE91_9PROT</name>
<dbReference type="EMBL" id="REFR01000012">
    <property type="protein sequence ID" value="RMB05056.1"/>
    <property type="molecule type" value="Genomic_DNA"/>
</dbReference>
<organism evidence="2 3">
    <name type="scientific">Eilatimonas milleporae</name>
    <dbReference type="NCBI Taxonomy" id="911205"/>
    <lineage>
        <taxon>Bacteria</taxon>
        <taxon>Pseudomonadati</taxon>
        <taxon>Pseudomonadota</taxon>
        <taxon>Alphaproteobacteria</taxon>
        <taxon>Kordiimonadales</taxon>
        <taxon>Kordiimonadaceae</taxon>
        <taxon>Eilatimonas</taxon>
    </lineage>
</organism>
<proteinExistence type="predicted"/>
<dbReference type="AlphaFoldDB" id="A0A3M0CE91"/>
<keyword evidence="1" id="KW-1133">Transmembrane helix</keyword>
<dbReference type="Proteomes" id="UP000271227">
    <property type="component" value="Unassembled WGS sequence"/>
</dbReference>
<feature type="transmembrane region" description="Helical" evidence="1">
    <location>
        <begin position="29"/>
        <end position="46"/>
    </location>
</feature>
<gene>
    <name evidence="2" type="ORF">BXY39_2635</name>
</gene>
<sequence length="88" mass="9798">MDERNIDRQERIAEALHYGGSVSYGAARFIYAGASLLLLIGAIYYFTNPMQNTEGLSALVFSGMLSFLSLSFAAGSWFANQMYQRLKD</sequence>
<evidence type="ECO:0000313" key="2">
    <source>
        <dbReference type="EMBL" id="RMB05056.1"/>
    </source>
</evidence>
<reference evidence="2 3" key="1">
    <citation type="submission" date="2018-10" db="EMBL/GenBank/DDBJ databases">
        <title>Genomic Encyclopedia of Archaeal and Bacterial Type Strains, Phase II (KMG-II): from individual species to whole genera.</title>
        <authorList>
            <person name="Goeker M."/>
        </authorList>
    </citation>
    <scope>NUCLEOTIDE SEQUENCE [LARGE SCALE GENOMIC DNA]</scope>
    <source>
        <strain evidence="2 3">DSM 25217</strain>
    </source>
</reference>
<accession>A0A3M0CE91</accession>
<evidence type="ECO:0000313" key="3">
    <source>
        <dbReference type="Proteomes" id="UP000271227"/>
    </source>
</evidence>
<protein>
    <submittedName>
        <fullName evidence="2">Uncharacterized protein</fullName>
    </submittedName>
</protein>
<dbReference type="InParanoid" id="A0A3M0CE91"/>
<keyword evidence="3" id="KW-1185">Reference proteome</keyword>